<dbReference type="PROSITE" id="PS51257">
    <property type="entry name" value="PROKAR_LIPOPROTEIN"/>
    <property type="match status" value="1"/>
</dbReference>
<dbReference type="Proteomes" id="UP000028878">
    <property type="component" value="Unassembled WGS sequence"/>
</dbReference>
<accession>A0A1L1PIC2</accession>
<feature type="signal peptide" evidence="2">
    <location>
        <begin position="1"/>
        <end position="24"/>
    </location>
</feature>
<evidence type="ECO:0000256" key="2">
    <source>
        <dbReference type="SAM" id="SignalP"/>
    </source>
</evidence>
<protein>
    <submittedName>
        <fullName evidence="3">Collagen triple helix repeat (20 copies)</fullName>
    </submittedName>
</protein>
<evidence type="ECO:0000313" key="4">
    <source>
        <dbReference type="Proteomes" id="UP000028878"/>
    </source>
</evidence>
<dbReference type="AlphaFoldDB" id="A0A1L1PIC2"/>
<dbReference type="EMBL" id="CCAE010000052">
    <property type="protein sequence ID" value="CDN89742.1"/>
    <property type="molecule type" value="Genomic_DNA"/>
</dbReference>
<feature type="region of interest" description="Disordered" evidence="1">
    <location>
        <begin position="159"/>
        <end position="185"/>
    </location>
</feature>
<keyword evidence="2" id="KW-0732">Signal</keyword>
<sequence length="316" mass="32412" precursor="true">MRPTLRMSCRWWAILLTAAGSVVACGGGDDVRVVERVVEAPAQAVILSGSGEPDDAMGSDGQFYLDAQAMLLYGPRTQGRWPRPARALGGAPGADGQDGQDGEDGTNGANGTDGSRILAGAGAPSSVTGRDGDYYLDRSTSILYGPKTAGVWPTPGLSLLGLTGPPGSDGQDGAPGPQGPAGPASVDLQWSIASNSTFGNGTYNLWPQGPNANARNPVLLPRACTQARLQVATLGQPAAGTSYRFTVQHTPGPDLSALDTHDTALVCTINSTTRSCEVATAVDFDARDAIEIQLVGNAAITDMTPPGSWGVAFTCQ</sequence>
<feature type="region of interest" description="Disordered" evidence="1">
    <location>
        <begin position="76"/>
        <end position="132"/>
    </location>
</feature>
<keyword evidence="3" id="KW-0176">Collagen</keyword>
<evidence type="ECO:0000256" key="1">
    <source>
        <dbReference type="SAM" id="MobiDB-lite"/>
    </source>
</evidence>
<dbReference type="RefSeq" id="WP_009519002.1">
    <property type="nucleotide sequence ID" value="NZ_VCPF01000002.1"/>
</dbReference>
<feature type="compositionally biased region" description="Low complexity" evidence="1">
    <location>
        <begin position="79"/>
        <end position="97"/>
    </location>
</feature>
<evidence type="ECO:0000313" key="3">
    <source>
        <dbReference type="EMBL" id="CDN89742.1"/>
    </source>
</evidence>
<reference evidence="4" key="1">
    <citation type="submission" date="2014-02" db="EMBL/GenBank/DDBJ databases">
        <authorList>
            <person name="Gan H."/>
        </authorList>
    </citation>
    <scope>NUCLEOTIDE SEQUENCE [LARGE SCALE GENOMIC DNA]</scope>
    <source>
        <strain evidence="4">S1</strain>
    </source>
</reference>
<proteinExistence type="predicted"/>
<reference evidence="4" key="2">
    <citation type="submission" date="2014-11" db="EMBL/GenBank/DDBJ databases">
        <title>Draft genome sequence of Hydrogenophaga intermedia S1.</title>
        <authorList>
            <person name="Gan H.M."/>
            <person name="Chew T.H."/>
            <person name="Stolz A."/>
        </authorList>
    </citation>
    <scope>NUCLEOTIDE SEQUENCE [LARGE SCALE GENOMIC DNA]</scope>
    <source>
        <strain evidence="4">S1</strain>
    </source>
</reference>
<name>A0A1L1PIC2_HYDIT</name>
<gene>
    <name evidence="3" type="ORF">BN948_04182</name>
</gene>
<keyword evidence="4" id="KW-1185">Reference proteome</keyword>
<feature type="chain" id="PRO_5009681529" evidence="2">
    <location>
        <begin position="25"/>
        <end position="316"/>
    </location>
</feature>
<organism evidence="3 4">
    <name type="scientific">Hydrogenophaga intermedia</name>
    <dbReference type="NCBI Taxonomy" id="65786"/>
    <lineage>
        <taxon>Bacteria</taxon>
        <taxon>Pseudomonadati</taxon>
        <taxon>Pseudomonadota</taxon>
        <taxon>Betaproteobacteria</taxon>
        <taxon>Burkholderiales</taxon>
        <taxon>Comamonadaceae</taxon>
        <taxon>Hydrogenophaga</taxon>
    </lineage>
</organism>